<dbReference type="GO" id="GO:0006355">
    <property type="term" value="P:regulation of DNA-templated transcription"/>
    <property type="evidence" value="ECO:0007669"/>
    <property type="project" value="InterPro"/>
</dbReference>
<evidence type="ECO:0000256" key="3">
    <source>
        <dbReference type="ARBA" id="ARBA00023163"/>
    </source>
</evidence>
<dbReference type="PANTHER" id="PTHR44688">
    <property type="entry name" value="DNA-BINDING TRANSCRIPTIONAL ACTIVATOR DEVR_DOSR"/>
    <property type="match status" value="1"/>
</dbReference>
<evidence type="ECO:0000259" key="4">
    <source>
        <dbReference type="PROSITE" id="PS50043"/>
    </source>
</evidence>
<protein>
    <submittedName>
        <fullName evidence="5">Helix-turn-helix transcriptional regulator</fullName>
    </submittedName>
</protein>
<dbReference type="SMART" id="SM00421">
    <property type="entry name" value="HTH_LUXR"/>
    <property type="match status" value="1"/>
</dbReference>
<dbReference type="GO" id="GO:0003677">
    <property type="term" value="F:DNA binding"/>
    <property type="evidence" value="ECO:0007669"/>
    <property type="project" value="UniProtKB-KW"/>
</dbReference>
<dbReference type="EMBL" id="MASU01000014">
    <property type="protein sequence ID" value="PXY21935.1"/>
    <property type="molecule type" value="Genomic_DNA"/>
</dbReference>
<dbReference type="OrthoDB" id="9815744at2"/>
<dbReference type="Pfam" id="PF00196">
    <property type="entry name" value="GerE"/>
    <property type="match status" value="1"/>
</dbReference>
<dbReference type="AlphaFoldDB" id="A0A318M0X0"/>
<dbReference type="InterPro" id="IPR036388">
    <property type="entry name" value="WH-like_DNA-bd_sf"/>
</dbReference>
<dbReference type="PRINTS" id="PR00038">
    <property type="entry name" value="HTHLUXR"/>
</dbReference>
<proteinExistence type="predicted"/>
<dbReference type="RefSeq" id="WP_110342727.1">
    <property type="nucleotide sequence ID" value="NZ_MASU01000014.1"/>
</dbReference>
<organism evidence="5 6">
    <name type="scientific">Prauserella flavalba</name>
    <dbReference type="NCBI Taxonomy" id="1477506"/>
    <lineage>
        <taxon>Bacteria</taxon>
        <taxon>Bacillati</taxon>
        <taxon>Actinomycetota</taxon>
        <taxon>Actinomycetes</taxon>
        <taxon>Pseudonocardiales</taxon>
        <taxon>Pseudonocardiaceae</taxon>
        <taxon>Prauserella</taxon>
    </lineage>
</organism>
<evidence type="ECO:0000256" key="1">
    <source>
        <dbReference type="ARBA" id="ARBA00023015"/>
    </source>
</evidence>
<name>A0A318M0X0_9PSEU</name>
<dbReference type="PANTHER" id="PTHR44688:SF16">
    <property type="entry name" value="DNA-BINDING TRANSCRIPTIONAL ACTIVATOR DEVR_DOSR"/>
    <property type="match status" value="1"/>
</dbReference>
<evidence type="ECO:0000313" key="6">
    <source>
        <dbReference type="Proteomes" id="UP000247892"/>
    </source>
</evidence>
<dbReference type="SUPFAM" id="SSF46894">
    <property type="entry name" value="C-terminal effector domain of the bipartite response regulators"/>
    <property type="match status" value="1"/>
</dbReference>
<keyword evidence="6" id="KW-1185">Reference proteome</keyword>
<keyword evidence="3" id="KW-0804">Transcription</keyword>
<dbReference type="CDD" id="cd06170">
    <property type="entry name" value="LuxR_C_like"/>
    <property type="match status" value="1"/>
</dbReference>
<dbReference type="InterPro" id="IPR000792">
    <property type="entry name" value="Tscrpt_reg_LuxR_C"/>
</dbReference>
<gene>
    <name evidence="5" type="ORF">BA062_30790</name>
</gene>
<evidence type="ECO:0000313" key="5">
    <source>
        <dbReference type="EMBL" id="PXY21935.1"/>
    </source>
</evidence>
<comment type="caution">
    <text evidence="5">The sequence shown here is derived from an EMBL/GenBank/DDBJ whole genome shotgun (WGS) entry which is preliminary data.</text>
</comment>
<dbReference type="InterPro" id="IPR016032">
    <property type="entry name" value="Sig_transdc_resp-reg_C-effctor"/>
</dbReference>
<dbReference type="PROSITE" id="PS50043">
    <property type="entry name" value="HTH_LUXR_2"/>
    <property type="match status" value="1"/>
</dbReference>
<dbReference type="Gene3D" id="1.10.10.10">
    <property type="entry name" value="Winged helix-like DNA-binding domain superfamily/Winged helix DNA-binding domain"/>
    <property type="match status" value="1"/>
</dbReference>
<keyword evidence="2" id="KW-0238">DNA-binding</keyword>
<keyword evidence="1" id="KW-0805">Transcription regulation</keyword>
<feature type="domain" description="HTH luxR-type" evidence="4">
    <location>
        <begin position="277"/>
        <end position="342"/>
    </location>
</feature>
<sequence length="343" mass="36622">MWEGRALGARRDIAALATTGLGVTELHKAAIELVGRVVPAELTCWASLDPDTTVISSMTSGPALIPRRYEPLLATYEYDGTEPHTFAELATRPVPVARLSELPRRDRERSGRVNEVWRPLGLHHELRAVFRVDGTCWGGAGMVRRGDFTEREVEFVTSVAPALATATRVAARAGSSRGPDEQAIFVVGADGVPRSATAAAGSWRVELDEIAPGRCAVLLRAVVAGARAAATGTFRARARDASGGWILLRASTLLSDDEGAETVVTVERASGSELLGLLLAAYGLTARERDICHEVIAGRSTSDIADHLAISAYTVQDHLKSVFAKAGVRSRGELVAKLRPELD</sequence>
<reference evidence="5 6" key="1">
    <citation type="submission" date="2016-07" db="EMBL/GenBank/DDBJ databases">
        <title>Draft genome sequence of Prauserella sp. YIM 121212, isolated from alkaline soil.</title>
        <authorList>
            <person name="Ruckert C."/>
            <person name="Albersmeier A."/>
            <person name="Jiang C.-L."/>
            <person name="Jiang Y."/>
            <person name="Kalinowski J."/>
            <person name="Schneider O."/>
            <person name="Winkler A."/>
            <person name="Zotchev S.B."/>
        </authorList>
    </citation>
    <scope>NUCLEOTIDE SEQUENCE [LARGE SCALE GENOMIC DNA]</scope>
    <source>
        <strain evidence="5 6">YIM 121212</strain>
    </source>
</reference>
<dbReference type="Proteomes" id="UP000247892">
    <property type="component" value="Unassembled WGS sequence"/>
</dbReference>
<dbReference type="PROSITE" id="PS00622">
    <property type="entry name" value="HTH_LUXR_1"/>
    <property type="match status" value="1"/>
</dbReference>
<accession>A0A318M0X0</accession>
<evidence type="ECO:0000256" key="2">
    <source>
        <dbReference type="ARBA" id="ARBA00023125"/>
    </source>
</evidence>